<feature type="compositionally biased region" description="Low complexity" evidence="1">
    <location>
        <begin position="162"/>
        <end position="177"/>
    </location>
</feature>
<dbReference type="OrthoDB" id="5272500at2759"/>
<accession>A0A1Y1ZDI8</accession>
<evidence type="ECO:0000313" key="3">
    <source>
        <dbReference type="Proteomes" id="UP000193144"/>
    </source>
</evidence>
<evidence type="ECO:0000313" key="2">
    <source>
        <dbReference type="EMBL" id="ORY08352.1"/>
    </source>
</evidence>
<keyword evidence="3" id="KW-1185">Reference proteome</keyword>
<comment type="caution">
    <text evidence="2">The sequence shown here is derived from an EMBL/GenBank/DDBJ whole genome shotgun (WGS) entry which is preliminary data.</text>
</comment>
<evidence type="ECO:0000256" key="1">
    <source>
        <dbReference type="SAM" id="MobiDB-lite"/>
    </source>
</evidence>
<dbReference type="AlphaFoldDB" id="A0A1Y1ZDI8"/>
<organism evidence="2 3">
    <name type="scientific">Clohesyomyces aquaticus</name>
    <dbReference type="NCBI Taxonomy" id="1231657"/>
    <lineage>
        <taxon>Eukaryota</taxon>
        <taxon>Fungi</taxon>
        <taxon>Dikarya</taxon>
        <taxon>Ascomycota</taxon>
        <taxon>Pezizomycotina</taxon>
        <taxon>Dothideomycetes</taxon>
        <taxon>Pleosporomycetidae</taxon>
        <taxon>Pleosporales</taxon>
        <taxon>Lindgomycetaceae</taxon>
        <taxon>Clohesyomyces</taxon>
    </lineage>
</organism>
<feature type="region of interest" description="Disordered" evidence="1">
    <location>
        <begin position="162"/>
        <end position="182"/>
    </location>
</feature>
<sequence>MESPTTASESLALSPFEIPRDDIEALCASEGFQVLRSYLARDAEFCSNHETCDSEVKDTWLLHRDLLHALVMPVVELFKRASALAEAFLSNPKPEDLELAFGGDARGAFLWLQCFITEEEDWCRTRGCPACVTIATLNTESHIRLTIAASLLSVAPVASAHSTPAGSANTSPTTSPTSPVPPTGMVEEAPATGLSLPPLPHILPALREALASDPFWGPDYWPYLFARSNQLSASIQALIAECVTLESIVASGPVSKPSRKRNGDAYGFLRSSLDGACEEEEKGAKLWKSKMAKRQLRMKGEEMDLMRRCALQCWAAAAVPSKLRNEILGRGEKRARSLTCP</sequence>
<dbReference type="STRING" id="1231657.A0A1Y1ZDI8"/>
<dbReference type="Proteomes" id="UP000193144">
    <property type="component" value="Unassembled WGS sequence"/>
</dbReference>
<gene>
    <name evidence="2" type="ORF">BCR34DRAFT_488786</name>
</gene>
<proteinExistence type="predicted"/>
<dbReference type="EMBL" id="MCFA01000102">
    <property type="protein sequence ID" value="ORY08352.1"/>
    <property type="molecule type" value="Genomic_DNA"/>
</dbReference>
<name>A0A1Y1ZDI8_9PLEO</name>
<protein>
    <submittedName>
        <fullName evidence="2">Uncharacterized protein</fullName>
    </submittedName>
</protein>
<reference evidence="2 3" key="1">
    <citation type="submission" date="2016-07" db="EMBL/GenBank/DDBJ databases">
        <title>Pervasive Adenine N6-methylation of Active Genes in Fungi.</title>
        <authorList>
            <consortium name="DOE Joint Genome Institute"/>
            <person name="Mondo S.J."/>
            <person name="Dannebaum R.O."/>
            <person name="Kuo R.C."/>
            <person name="Labutti K."/>
            <person name="Haridas S."/>
            <person name="Kuo A."/>
            <person name="Salamov A."/>
            <person name="Ahrendt S.R."/>
            <person name="Lipzen A."/>
            <person name="Sullivan W."/>
            <person name="Andreopoulos W.B."/>
            <person name="Clum A."/>
            <person name="Lindquist E."/>
            <person name="Daum C."/>
            <person name="Ramamoorthy G.K."/>
            <person name="Gryganskyi A."/>
            <person name="Culley D."/>
            <person name="Magnuson J.K."/>
            <person name="James T.Y."/>
            <person name="O'Malley M.A."/>
            <person name="Stajich J.E."/>
            <person name="Spatafora J.W."/>
            <person name="Visel A."/>
            <person name="Grigoriev I.V."/>
        </authorList>
    </citation>
    <scope>NUCLEOTIDE SEQUENCE [LARGE SCALE GENOMIC DNA]</scope>
    <source>
        <strain evidence="2 3">CBS 115471</strain>
    </source>
</reference>